<organism evidence="1 2">
    <name type="scientific">Dioscorea zingiberensis</name>
    <dbReference type="NCBI Taxonomy" id="325984"/>
    <lineage>
        <taxon>Eukaryota</taxon>
        <taxon>Viridiplantae</taxon>
        <taxon>Streptophyta</taxon>
        <taxon>Embryophyta</taxon>
        <taxon>Tracheophyta</taxon>
        <taxon>Spermatophyta</taxon>
        <taxon>Magnoliopsida</taxon>
        <taxon>Liliopsida</taxon>
        <taxon>Dioscoreales</taxon>
        <taxon>Dioscoreaceae</taxon>
        <taxon>Dioscorea</taxon>
    </lineage>
</organism>
<proteinExistence type="predicted"/>
<sequence>MKQSSVRGLLEAGRGARVRHLTWSARFKPSRSRGFMQCEVLDCCYAFESRGGGQGSRGAVQESRGGFEVFVSSRKIARPGFANAGLAS</sequence>
<keyword evidence="2" id="KW-1185">Reference proteome</keyword>
<reference evidence="1" key="2">
    <citation type="journal article" date="2022" name="Hortic Res">
        <title>The genome of Dioscorea zingiberensis sheds light on the biosynthesis, origin and evolution of the medicinally important diosgenin saponins.</title>
        <authorList>
            <person name="Li Y."/>
            <person name="Tan C."/>
            <person name="Li Z."/>
            <person name="Guo J."/>
            <person name="Li S."/>
            <person name="Chen X."/>
            <person name="Wang C."/>
            <person name="Dai X."/>
            <person name="Yang H."/>
            <person name="Song W."/>
            <person name="Hou L."/>
            <person name="Xu J."/>
            <person name="Tong Z."/>
            <person name="Xu A."/>
            <person name="Yuan X."/>
            <person name="Wang W."/>
            <person name="Yang Q."/>
            <person name="Chen L."/>
            <person name="Sun Z."/>
            <person name="Wang K."/>
            <person name="Pan B."/>
            <person name="Chen J."/>
            <person name="Bao Y."/>
            <person name="Liu F."/>
            <person name="Qi X."/>
            <person name="Gang D.R."/>
            <person name="Wen J."/>
            <person name="Li J."/>
        </authorList>
    </citation>
    <scope>NUCLEOTIDE SEQUENCE</scope>
    <source>
        <strain evidence="1">Dzin_1.0</strain>
    </source>
</reference>
<protein>
    <submittedName>
        <fullName evidence="1">Uncharacterized protein</fullName>
    </submittedName>
</protein>
<gene>
    <name evidence="1" type="ORF">J5N97_027602</name>
</gene>
<name>A0A9D5C5N0_9LILI</name>
<reference evidence="1" key="1">
    <citation type="submission" date="2021-03" db="EMBL/GenBank/DDBJ databases">
        <authorList>
            <person name="Li Z."/>
            <person name="Yang C."/>
        </authorList>
    </citation>
    <scope>NUCLEOTIDE SEQUENCE</scope>
    <source>
        <strain evidence="1">Dzin_1.0</strain>
        <tissue evidence="1">Leaf</tissue>
    </source>
</reference>
<comment type="caution">
    <text evidence="1">The sequence shown here is derived from an EMBL/GenBank/DDBJ whole genome shotgun (WGS) entry which is preliminary data.</text>
</comment>
<evidence type="ECO:0000313" key="2">
    <source>
        <dbReference type="Proteomes" id="UP001085076"/>
    </source>
</evidence>
<accession>A0A9D5C5N0</accession>
<evidence type="ECO:0000313" key="1">
    <source>
        <dbReference type="EMBL" id="KAJ0966464.1"/>
    </source>
</evidence>
<dbReference type="AlphaFoldDB" id="A0A9D5C5N0"/>
<dbReference type="EMBL" id="JAGGNH010000008">
    <property type="protein sequence ID" value="KAJ0966464.1"/>
    <property type="molecule type" value="Genomic_DNA"/>
</dbReference>
<dbReference type="Proteomes" id="UP001085076">
    <property type="component" value="Miscellaneous, Linkage group lg08"/>
</dbReference>